<dbReference type="AlphaFoldDB" id="H1Y417"/>
<accession>H1Y417</accession>
<feature type="domain" description="MobA/VirD2-like nuclease" evidence="1">
    <location>
        <begin position="42"/>
        <end position="151"/>
    </location>
</feature>
<dbReference type="OrthoDB" id="915634at2"/>
<dbReference type="Pfam" id="PF03432">
    <property type="entry name" value="Relaxase"/>
    <property type="match status" value="1"/>
</dbReference>
<organism evidence="2 3">
    <name type="scientific">Mucilaginibacter paludis DSM 18603</name>
    <dbReference type="NCBI Taxonomy" id="714943"/>
    <lineage>
        <taxon>Bacteria</taxon>
        <taxon>Pseudomonadati</taxon>
        <taxon>Bacteroidota</taxon>
        <taxon>Sphingobacteriia</taxon>
        <taxon>Sphingobacteriales</taxon>
        <taxon>Sphingobacteriaceae</taxon>
        <taxon>Mucilaginibacter</taxon>
    </lineage>
</organism>
<protein>
    <submittedName>
        <fullName evidence="2">Relaxase/mobilization nuclease family protein</fullName>
    </submittedName>
</protein>
<proteinExistence type="predicted"/>
<dbReference type="HOGENOM" id="CLU_044309_1_0_10"/>
<evidence type="ECO:0000313" key="2">
    <source>
        <dbReference type="EMBL" id="EHQ24753.1"/>
    </source>
</evidence>
<dbReference type="Proteomes" id="UP000002774">
    <property type="component" value="Chromosome"/>
</dbReference>
<reference evidence="2" key="1">
    <citation type="submission" date="2011-09" db="EMBL/GenBank/DDBJ databases">
        <title>The permanent draft genome of Mucilaginibacter paludis DSM 18603.</title>
        <authorList>
            <consortium name="US DOE Joint Genome Institute (JGI-PGF)"/>
            <person name="Lucas S."/>
            <person name="Han J."/>
            <person name="Lapidus A."/>
            <person name="Bruce D."/>
            <person name="Goodwin L."/>
            <person name="Pitluck S."/>
            <person name="Peters L."/>
            <person name="Kyrpides N."/>
            <person name="Mavromatis K."/>
            <person name="Ivanova N."/>
            <person name="Mikhailova N."/>
            <person name="Held B."/>
            <person name="Detter J.C."/>
            <person name="Tapia R."/>
            <person name="Han C."/>
            <person name="Land M."/>
            <person name="Hauser L."/>
            <person name="Markowitz V."/>
            <person name="Cheng J.-F."/>
            <person name="Hugenholtz P."/>
            <person name="Woyke T."/>
            <person name="Wu D."/>
            <person name="Tindall B."/>
            <person name="Brambilla E."/>
            <person name="Klenk H.-P."/>
            <person name="Eisen J.A."/>
        </authorList>
    </citation>
    <scope>NUCLEOTIDE SEQUENCE [LARGE SCALE GENOMIC DNA]</scope>
    <source>
        <strain evidence="2">DSM 18603</strain>
    </source>
</reference>
<evidence type="ECO:0000313" key="3">
    <source>
        <dbReference type="Proteomes" id="UP000002774"/>
    </source>
</evidence>
<dbReference type="eggNOG" id="COG3843">
    <property type="taxonomic scope" value="Bacteria"/>
</dbReference>
<evidence type="ECO:0000259" key="1">
    <source>
        <dbReference type="Pfam" id="PF03432"/>
    </source>
</evidence>
<dbReference type="STRING" id="714943.Mucpa_0561"/>
<gene>
    <name evidence="2" type="ORF">Mucpa_0561</name>
</gene>
<dbReference type="InterPro" id="IPR005094">
    <property type="entry name" value="Endonuclease_MobA/VirD2"/>
</dbReference>
<name>H1Y417_9SPHI</name>
<keyword evidence="3" id="KW-1185">Reference proteome</keyword>
<sequence length="420" mass="47163">MVAKIKSGKSIIGALNYNEIKVRNSKAELIEAAGYFKDLHDLNFNDKLFRLTDLASGNERTKTNAVHISLNFANGEELETPRLQQIIGDYMEQIGFGNQPYLAYKHSDAGHPHVHIVTTNIQKSGERISLHLLGKTKSEAARKAIEIKYGLQQAGNKPDGQKMPERINLKQVEYGKTETKRAITNVVSEVMKSYKFTSIPEMNAVLNQFNVTADRGSKDSRMYEKNGLVYWVLDEKGNKLGVPIKASSIYGKPTLKILEDRFRLNEVLRKPLKDQLKNAIEGVLIRPLSKAQFQKALHEKGIQVVFRQNDDGRLYGVTFVDHQSKSVFNGSDLGKQYSAGMLAERFKITGVKDKPIIEMATNSPNSNIKNTEIFSGNDARGNSGDSLLNVLFKEEQQDMAAIGKLQQNKRKKKKRKGHSL</sequence>
<dbReference type="RefSeq" id="WP_008504322.1">
    <property type="nucleotide sequence ID" value="NZ_CM001403.1"/>
</dbReference>
<dbReference type="EMBL" id="CM001403">
    <property type="protein sequence ID" value="EHQ24753.1"/>
    <property type="molecule type" value="Genomic_DNA"/>
</dbReference>